<dbReference type="CDD" id="cd11480">
    <property type="entry name" value="SLC5sbd_u4"/>
    <property type="match status" value="1"/>
</dbReference>
<comment type="similarity">
    <text evidence="2 11">Belongs to the sodium:solute symporter (SSF) (TC 2.A.21) family.</text>
</comment>
<feature type="transmembrane region" description="Helical" evidence="12">
    <location>
        <begin position="459"/>
        <end position="477"/>
    </location>
</feature>
<dbReference type="Proteomes" id="UP000188603">
    <property type="component" value="Chromosome"/>
</dbReference>
<keyword evidence="5 12" id="KW-0812">Transmembrane</keyword>
<comment type="subcellular location">
    <subcellularLocation>
        <location evidence="1">Cell membrane</location>
        <topology evidence="1">Multi-pass membrane protein</topology>
    </subcellularLocation>
</comment>
<feature type="transmembrane region" description="Helical" evidence="12">
    <location>
        <begin position="234"/>
        <end position="256"/>
    </location>
</feature>
<evidence type="ECO:0000313" key="14">
    <source>
        <dbReference type="Proteomes" id="UP000188603"/>
    </source>
</evidence>
<dbReference type="InterPro" id="IPR018212">
    <property type="entry name" value="Na/solute_symporter_CS"/>
</dbReference>
<proteinExistence type="inferred from homology"/>
<evidence type="ECO:0000256" key="10">
    <source>
        <dbReference type="ARBA" id="ARBA00023136"/>
    </source>
</evidence>
<dbReference type="GO" id="GO:0006847">
    <property type="term" value="P:plasma membrane acetate transport"/>
    <property type="evidence" value="ECO:0007669"/>
    <property type="project" value="TreeGrafter"/>
</dbReference>
<dbReference type="PANTHER" id="PTHR48086">
    <property type="entry name" value="SODIUM/PROLINE SYMPORTER-RELATED"/>
    <property type="match status" value="1"/>
</dbReference>
<dbReference type="Pfam" id="PF00474">
    <property type="entry name" value="SSF"/>
    <property type="match status" value="1"/>
</dbReference>
<dbReference type="GO" id="GO:0006811">
    <property type="term" value="P:monoatomic ion transport"/>
    <property type="evidence" value="ECO:0007669"/>
    <property type="project" value="UniProtKB-KW"/>
</dbReference>
<feature type="transmembrane region" description="Helical" evidence="12">
    <location>
        <begin position="120"/>
        <end position="147"/>
    </location>
</feature>
<keyword evidence="14" id="KW-1185">Reference proteome</keyword>
<feature type="transmembrane region" description="Helical" evidence="12">
    <location>
        <begin position="6"/>
        <end position="24"/>
    </location>
</feature>
<keyword evidence="4" id="KW-1003">Cell membrane</keyword>
<evidence type="ECO:0000256" key="1">
    <source>
        <dbReference type="ARBA" id="ARBA00004651"/>
    </source>
</evidence>
<dbReference type="InterPro" id="IPR038377">
    <property type="entry name" value="Na/Glc_symporter_sf"/>
</dbReference>
<dbReference type="GO" id="GO:0005886">
    <property type="term" value="C:plasma membrane"/>
    <property type="evidence" value="ECO:0007669"/>
    <property type="project" value="UniProtKB-SubCell"/>
</dbReference>
<dbReference type="OrthoDB" id="9814523at2"/>
<evidence type="ECO:0000256" key="2">
    <source>
        <dbReference type="ARBA" id="ARBA00006434"/>
    </source>
</evidence>
<dbReference type="GO" id="GO:0015123">
    <property type="term" value="F:acetate transmembrane transporter activity"/>
    <property type="evidence" value="ECO:0007669"/>
    <property type="project" value="TreeGrafter"/>
</dbReference>
<name>A0A1U9K4M8_9BACL</name>
<dbReference type="KEGG" id="ntr:B0W44_03550"/>
<keyword evidence="8" id="KW-0915">Sodium</keyword>
<evidence type="ECO:0000313" key="13">
    <source>
        <dbReference type="EMBL" id="AQS54984.1"/>
    </source>
</evidence>
<evidence type="ECO:0000256" key="8">
    <source>
        <dbReference type="ARBA" id="ARBA00023053"/>
    </source>
</evidence>
<organism evidence="13 14">
    <name type="scientific">Novibacillus thermophilus</name>
    <dbReference type="NCBI Taxonomy" id="1471761"/>
    <lineage>
        <taxon>Bacteria</taxon>
        <taxon>Bacillati</taxon>
        <taxon>Bacillota</taxon>
        <taxon>Bacilli</taxon>
        <taxon>Bacillales</taxon>
        <taxon>Thermoactinomycetaceae</taxon>
        <taxon>Novibacillus</taxon>
    </lineage>
</organism>
<accession>A0A1U9K4M8</accession>
<feature type="transmembrane region" description="Helical" evidence="12">
    <location>
        <begin position="74"/>
        <end position="92"/>
    </location>
</feature>
<evidence type="ECO:0000256" key="4">
    <source>
        <dbReference type="ARBA" id="ARBA00022475"/>
    </source>
</evidence>
<dbReference type="PROSITE" id="PS00456">
    <property type="entry name" value="NA_SOLUT_SYMP_1"/>
    <property type="match status" value="1"/>
</dbReference>
<keyword evidence="10 12" id="KW-0472">Membrane</keyword>
<dbReference type="Gene3D" id="1.20.1730.10">
    <property type="entry name" value="Sodium/glucose cotransporter"/>
    <property type="match status" value="1"/>
</dbReference>
<dbReference type="NCBIfam" id="TIGR00813">
    <property type="entry name" value="sss"/>
    <property type="match status" value="1"/>
</dbReference>
<dbReference type="InterPro" id="IPR050277">
    <property type="entry name" value="Sodium:Solute_Symporter"/>
</dbReference>
<evidence type="ECO:0000256" key="12">
    <source>
        <dbReference type="SAM" id="Phobius"/>
    </source>
</evidence>
<dbReference type="AlphaFoldDB" id="A0A1U9K4M8"/>
<keyword evidence="9" id="KW-0406">Ion transport</keyword>
<gene>
    <name evidence="13" type="ORF">B0W44_03550</name>
</gene>
<feature type="transmembrane region" description="Helical" evidence="12">
    <location>
        <begin position="425"/>
        <end position="447"/>
    </location>
</feature>
<dbReference type="InterPro" id="IPR001734">
    <property type="entry name" value="Na/solute_symporter"/>
</dbReference>
<evidence type="ECO:0000256" key="7">
    <source>
        <dbReference type="ARBA" id="ARBA00022989"/>
    </source>
</evidence>
<feature type="transmembrane region" description="Helical" evidence="12">
    <location>
        <begin position="395"/>
        <end position="418"/>
    </location>
</feature>
<keyword evidence="6" id="KW-0769">Symport</keyword>
<evidence type="ECO:0000256" key="5">
    <source>
        <dbReference type="ARBA" id="ARBA00022692"/>
    </source>
</evidence>
<feature type="transmembrane region" description="Helical" evidence="12">
    <location>
        <begin position="183"/>
        <end position="202"/>
    </location>
</feature>
<feature type="transmembrane region" description="Helical" evidence="12">
    <location>
        <begin position="153"/>
        <end position="176"/>
    </location>
</feature>
<evidence type="ECO:0000256" key="11">
    <source>
        <dbReference type="RuleBase" id="RU362091"/>
    </source>
</evidence>
<sequence length="508" mass="54720">MNATYFIFFLAILTGTLIITHWAAKRGTTTHQYYSAAGNLTGFQNGMAIAGDYISAASFLGTTGAIALQGFDGFIYSIGFLVSYIPLLLAIAEPVRRLGMFTLGDVIETRFPGKHMRLTVSLCTLIITILYIIPQLVASGLLIHLLLGVDYTASVIIIGSLMTIYVVFGGMIATSWVQIVKTVLLMSGTFLLMVIALSRFNWSISRLLHEVSAASPFKEQFFYPGHLFADPVEAFSLSLTLVLGTAGLPHILIRFFTVQDTPAVRRSVVTATWIIGLFYVITLVLGFSAVALVGWDELYTVDTAGNIAALLLARELGGDFLTAFITAVAFSTILSVVTGLLIAATSSFSHDVYNHILRKGRATEREQLRVAKMTAATVGFTSILLSLKLEGFNVAILVSLVFVVSASTNLPILLLTFYWKRFNSIGVVSGTVAGLATSLLLVVTGPYVLNVIPLSNPGIIAIPSGFLGAAVGTLIAGKTTDDRHFQRFWFLSQTGKSLSKKANDKGGR</sequence>
<protein>
    <submittedName>
        <fullName evidence="13">Cation acetate symporter</fullName>
    </submittedName>
</protein>
<feature type="transmembrane region" description="Helical" evidence="12">
    <location>
        <begin position="320"/>
        <end position="349"/>
    </location>
</feature>
<feature type="transmembrane region" description="Helical" evidence="12">
    <location>
        <begin position="370"/>
        <end position="389"/>
    </location>
</feature>
<keyword evidence="3" id="KW-0813">Transport</keyword>
<reference evidence="13 14" key="1">
    <citation type="journal article" date="2015" name="Int. J. Syst. Evol. Microbiol.">
        <title>Novibacillus thermophilus gen. nov., sp. nov., a Gram-staining-negative and moderately thermophilic member of the family Thermoactinomycetaceae.</title>
        <authorList>
            <person name="Yang G."/>
            <person name="Chen J."/>
            <person name="Zhou S."/>
        </authorList>
    </citation>
    <scope>NUCLEOTIDE SEQUENCE [LARGE SCALE GENOMIC DNA]</scope>
    <source>
        <strain evidence="13 14">SG-1</strain>
    </source>
</reference>
<dbReference type="RefSeq" id="WP_077718800.1">
    <property type="nucleotide sequence ID" value="NZ_CP019699.1"/>
</dbReference>
<dbReference type="PANTHER" id="PTHR48086:SF6">
    <property type="entry name" value="CATION_ACETATE SYMPORTER ACTP"/>
    <property type="match status" value="1"/>
</dbReference>
<evidence type="ECO:0000256" key="6">
    <source>
        <dbReference type="ARBA" id="ARBA00022847"/>
    </source>
</evidence>
<feature type="transmembrane region" description="Helical" evidence="12">
    <location>
        <begin position="268"/>
        <end position="295"/>
    </location>
</feature>
<keyword evidence="7 12" id="KW-1133">Transmembrane helix</keyword>
<evidence type="ECO:0000256" key="3">
    <source>
        <dbReference type="ARBA" id="ARBA00022448"/>
    </source>
</evidence>
<evidence type="ECO:0000256" key="9">
    <source>
        <dbReference type="ARBA" id="ARBA00023065"/>
    </source>
</evidence>
<dbReference type="GO" id="GO:0015293">
    <property type="term" value="F:symporter activity"/>
    <property type="evidence" value="ECO:0007669"/>
    <property type="project" value="UniProtKB-KW"/>
</dbReference>
<dbReference type="STRING" id="1471761.B0W44_03550"/>
<dbReference type="PROSITE" id="PS50283">
    <property type="entry name" value="NA_SOLUT_SYMP_3"/>
    <property type="match status" value="1"/>
</dbReference>
<dbReference type="EMBL" id="CP019699">
    <property type="protein sequence ID" value="AQS54984.1"/>
    <property type="molecule type" value="Genomic_DNA"/>
</dbReference>